<keyword evidence="8 9" id="KW-0472">Membrane</keyword>
<sequence>MSVESFPAASAAPARANTTVFHRFLRRRMAAVGLALVVLLVLACALGPFLLRHDPLTINMRGRFLLPFSDGHVLGTDEMGRDLLARILDAGRYSLLIGILAMSISVFVGGFVGIVAGFYRGILGHGLMRFVDGMLCFPSIFLLLTLAALTSPGVVTTTIIIGLTAWMSVARLVHSSVQELCQREFIAAARALGLRDWRIMIGELLPNVAAPLCVAATLIVARAILLESYVSYLGYGIQPPVASWGNMLQKAQQYFNSAPWLAILPGLMITIAVAGFNAIGDGLRDALNPRGRPG</sequence>
<dbReference type="RefSeq" id="WP_183753169.1">
    <property type="nucleotide sequence ID" value="NZ_JACICC010000005.1"/>
</dbReference>
<dbReference type="GO" id="GO:0005886">
    <property type="term" value="C:plasma membrane"/>
    <property type="evidence" value="ECO:0007669"/>
    <property type="project" value="UniProtKB-SubCell"/>
</dbReference>
<feature type="transmembrane region" description="Helical" evidence="9">
    <location>
        <begin position="93"/>
        <end position="118"/>
    </location>
</feature>
<keyword evidence="2 9" id="KW-0813">Transport</keyword>
<feature type="transmembrane region" description="Helical" evidence="9">
    <location>
        <begin position="31"/>
        <end position="51"/>
    </location>
</feature>
<dbReference type="AlphaFoldDB" id="A0A7W6EI24"/>
<keyword evidence="3" id="KW-1003">Cell membrane</keyword>
<comment type="similarity">
    <text evidence="9">Belongs to the binding-protein-dependent transport system permease family.</text>
</comment>
<dbReference type="CDD" id="cd06261">
    <property type="entry name" value="TM_PBP2"/>
    <property type="match status" value="1"/>
</dbReference>
<evidence type="ECO:0000256" key="8">
    <source>
        <dbReference type="ARBA" id="ARBA00023136"/>
    </source>
</evidence>
<gene>
    <name evidence="11" type="ORF">FHS81_002373</name>
</gene>
<dbReference type="GO" id="GO:0015833">
    <property type="term" value="P:peptide transport"/>
    <property type="evidence" value="ECO:0007669"/>
    <property type="project" value="UniProtKB-KW"/>
</dbReference>
<feature type="domain" description="ABC transmembrane type-1" evidence="10">
    <location>
        <begin position="91"/>
        <end position="280"/>
    </location>
</feature>
<evidence type="ECO:0000256" key="7">
    <source>
        <dbReference type="ARBA" id="ARBA00022989"/>
    </source>
</evidence>
<dbReference type="EMBL" id="JACICC010000005">
    <property type="protein sequence ID" value="MBB3810277.1"/>
    <property type="molecule type" value="Genomic_DNA"/>
</dbReference>
<dbReference type="Pfam" id="PF00528">
    <property type="entry name" value="BPD_transp_1"/>
    <property type="match status" value="1"/>
</dbReference>
<feature type="transmembrane region" description="Helical" evidence="9">
    <location>
        <begin position="204"/>
        <end position="225"/>
    </location>
</feature>
<dbReference type="PROSITE" id="PS50928">
    <property type="entry name" value="ABC_TM1"/>
    <property type="match status" value="1"/>
</dbReference>
<comment type="caution">
    <text evidence="11">The sequence shown here is derived from an EMBL/GenBank/DDBJ whole genome shotgun (WGS) entry which is preliminary data.</text>
</comment>
<evidence type="ECO:0000256" key="6">
    <source>
        <dbReference type="ARBA" id="ARBA00022927"/>
    </source>
</evidence>
<evidence type="ECO:0000256" key="4">
    <source>
        <dbReference type="ARBA" id="ARBA00022692"/>
    </source>
</evidence>
<organism evidence="11 12">
    <name type="scientific">Pseudochelatococcus contaminans</name>
    <dbReference type="NCBI Taxonomy" id="1538103"/>
    <lineage>
        <taxon>Bacteria</taxon>
        <taxon>Pseudomonadati</taxon>
        <taxon>Pseudomonadota</taxon>
        <taxon>Alphaproteobacteria</taxon>
        <taxon>Hyphomicrobiales</taxon>
        <taxon>Chelatococcaceae</taxon>
        <taxon>Pseudochelatococcus</taxon>
    </lineage>
</organism>
<comment type="subcellular location">
    <subcellularLocation>
        <location evidence="1 9">Cell membrane</location>
        <topology evidence="1 9">Multi-pass membrane protein</topology>
    </subcellularLocation>
</comment>
<keyword evidence="4 9" id="KW-0812">Transmembrane</keyword>
<name>A0A7W6EI24_9HYPH</name>
<evidence type="ECO:0000313" key="12">
    <source>
        <dbReference type="Proteomes" id="UP000537592"/>
    </source>
</evidence>
<evidence type="ECO:0000313" key="11">
    <source>
        <dbReference type="EMBL" id="MBB3810277.1"/>
    </source>
</evidence>
<protein>
    <submittedName>
        <fullName evidence="11">Peptide/nickel transport system permease protein</fullName>
    </submittedName>
</protein>
<dbReference type="InterPro" id="IPR025966">
    <property type="entry name" value="OppC_N"/>
</dbReference>
<dbReference type="InterPro" id="IPR000515">
    <property type="entry name" value="MetI-like"/>
</dbReference>
<dbReference type="InterPro" id="IPR035906">
    <property type="entry name" value="MetI-like_sf"/>
</dbReference>
<evidence type="ECO:0000256" key="5">
    <source>
        <dbReference type="ARBA" id="ARBA00022856"/>
    </source>
</evidence>
<accession>A0A7W6EI24</accession>
<dbReference type="Proteomes" id="UP000537592">
    <property type="component" value="Unassembled WGS sequence"/>
</dbReference>
<dbReference type="GO" id="GO:0055085">
    <property type="term" value="P:transmembrane transport"/>
    <property type="evidence" value="ECO:0007669"/>
    <property type="project" value="InterPro"/>
</dbReference>
<dbReference type="PANTHER" id="PTHR43386">
    <property type="entry name" value="OLIGOPEPTIDE TRANSPORT SYSTEM PERMEASE PROTEIN APPC"/>
    <property type="match status" value="1"/>
</dbReference>
<dbReference type="SUPFAM" id="SSF161098">
    <property type="entry name" value="MetI-like"/>
    <property type="match status" value="1"/>
</dbReference>
<keyword evidence="5" id="KW-0571">Peptide transport</keyword>
<keyword evidence="12" id="KW-1185">Reference proteome</keyword>
<dbReference type="Gene3D" id="1.10.3720.10">
    <property type="entry name" value="MetI-like"/>
    <property type="match status" value="1"/>
</dbReference>
<keyword evidence="7 9" id="KW-1133">Transmembrane helix</keyword>
<dbReference type="PANTHER" id="PTHR43386:SF1">
    <property type="entry name" value="D,D-DIPEPTIDE TRANSPORT SYSTEM PERMEASE PROTEIN DDPC-RELATED"/>
    <property type="match status" value="1"/>
</dbReference>
<proteinExistence type="inferred from homology"/>
<keyword evidence="6" id="KW-0653">Protein transport</keyword>
<evidence type="ECO:0000256" key="1">
    <source>
        <dbReference type="ARBA" id="ARBA00004651"/>
    </source>
</evidence>
<evidence type="ECO:0000256" key="3">
    <source>
        <dbReference type="ARBA" id="ARBA00022475"/>
    </source>
</evidence>
<dbReference type="InterPro" id="IPR050366">
    <property type="entry name" value="BP-dependent_transpt_permease"/>
</dbReference>
<evidence type="ECO:0000259" key="10">
    <source>
        <dbReference type="PROSITE" id="PS50928"/>
    </source>
</evidence>
<reference evidence="11 12" key="1">
    <citation type="submission" date="2020-08" db="EMBL/GenBank/DDBJ databases">
        <title>Genomic Encyclopedia of Type Strains, Phase IV (KMG-IV): sequencing the most valuable type-strain genomes for metagenomic binning, comparative biology and taxonomic classification.</title>
        <authorList>
            <person name="Goeker M."/>
        </authorList>
    </citation>
    <scope>NUCLEOTIDE SEQUENCE [LARGE SCALE GENOMIC DNA]</scope>
    <source>
        <strain evidence="11 12">DSM 28760</strain>
    </source>
</reference>
<dbReference type="GO" id="GO:0015031">
    <property type="term" value="P:protein transport"/>
    <property type="evidence" value="ECO:0007669"/>
    <property type="project" value="UniProtKB-KW"/>
</dbReference>
<evidence type="ECO:0000256" key="2">
    <source>
        <dbReference type="ARBA" id="ARBA00022448"/>
    </source>
</evidence>
<feature type="transmembrane region" description="Helical" evidence="9">
    <location>
        <begin position="260"/>
        <end position="280"/>
    </location>
</feature>
<evidence type="ECO:0000256" key="9">
    <source>
        <dbReference type="RuleBase" id="RU363032"/>
    </source>
</evidence>
<dbReference type="Pfam" id="PF12911">
    <property type="entry name" value="OppC_N"/>
    <property type="match status" value="1"/>
</dbReference>